<accession>A0AAV4DF68</accession>
<evidence type="ECO:0000313" key="2">
    <source>
        <dbReference type="EMBL" id="GFO42749.1"/>
    </source>
</evidence>
<dbReference type="EMBL" id="BLXT01007821">
    <property type="protein sequence ID" value="GFO42749.1"/>
    <property type="molecule type" value="Genomic_DNA"/>
</dbReference>
<reference evidence="2 3" key="1">
    <citation type="journal article" date="2021" name="Elife">
        <title>Chloroplast acquisition without the gene transfer in kleptoplastic sea slugs, Plakobranchus ocellatus.</title>
        <authorList>
            <person name="Maeda T."/>
            <person name="Takahashi S."/>
            <person name="Yoshida T."/>
            <person name="Shimamura S."/>
            <person name="Takaki Y."/>
            <person name="Nagai Y."/>
            <person name="Toyoda A."/>
            <person name="Suzuki Y."/>
            <person name="Arimoto A."/>
            <person name="Ishii H."/>
            <person name="Satoh N."/>
            <person name="Nishiyama T."/>
            <person name="Hasebe M."/>
            <person name="Maruyama T."/>
            <person name="Minagawa J."/>
            <person name="Obokata J."/>
            <person name="Shigenobu S."/>
        </authorList>
    </citation>
    <scope>NUCLEOTIDE SEQUENCE [LARGE SCALE GENOMIC DNA]</scope>
</reference>
<evidence type="ECO:0000313" key="3">
    <source>
        <dbReference type="Proteomes" id="UP000735302"/>
    </source>
</evidence>
<gene>
    <name evidence="2" type="ORF">PoB_006925400</name>
</gene>
<evidence type="ECO:0000256" key="1">
    <source>
        <dbReference type="SAM" id="MobiDB-lite"/>
    </source>
</evidence>
<organism evidence="2 3">
    <name type="scientific">Plakobranchus ocellatus</name>
    <dbReference type="NCBI Taxonomy" id="259542"/>
    <lineage>
        <taxon>Eukaryota</taxon>
        <taxon>Metazoa</taxon>
        <taxon>Spiralia</taxon>
        <taxon>Lophotrochozoa</taxon>
        <taxon>Mollusca</taxon>
        <taxon>Gastropoda</taxon>
        <taxon>Heterobranchia</taxon>
        <taxon>Euthyneura</taxon>
        <taxon>Panpulmonata</taxon>
        <taxon>Sacoglossa</taxon>
        <taxon>Placobranchoidea</taxon>
        <taxon>Plakobranchidae</taxon>
        <taxon>Plakobranchus</taxon>
    </lineage>
</organism>
<comment type="caution">
    <text evidence="2">The sequence shown here is derived from an EMBL/GenBank/DDBJ whole genome shotgun (WGS) entry which is preliminary data.</text>
</comment>
<sequence>MRARFILHGLESRMHARLGTSTVVDGLQPDASDMVAAKYRYLLLVKDATSSKWRDRGSQILKPTPAFPSVMKGRMYRADTVDVTAVDASVSMSSTPPQNHPGDGVAGGSEIAL</sequence>
<name>A0AAV4DF68_9GAST</name>
<dbReference type="Proteomes" id="UP000735302">
    <property type="component" value="Unassembled WGS sequence"/>
</dbReference>
<keyword evidence="3" id="KW-1185">Reference proteome</keyword>
<proteinExistence type="predicted"/>
<feature type="region of interest" description="Disordered" evidence="1">
    <location>
        <begin position="89"/>
        <end position="113"/>
    </location>
</feature>
<dbReference type="AlphaFoldDB" id="A0AAV4DF68"/>
<protein>
    <submittedName>
        <fullName evidence="2">Uncharacterized protein</fullName>
    </submittedName>
</protein>